<dbReference type="InterPro" id="IPR025605">
    <property type="entry name" value="OST-HTH/LOTUS_dom"/>
</dbReference>
<organism evidence="7 8">
    <name type="scientific">Morus notabilis</name>
    <dbReference type="NCBI Taxonomy" id="981085"/>
    <lineage>
        <taxon>Eukaryota</taxon>
        <taxon>Viridiplantae</taxon>
        <taxon>Streptophyta</taxon>
        <taxon>Embryophyta</taxon>
        <taxon>Tracheophyta</taxon>
        <taxon>Spermatophyta</taxon>
        <taxon>Magnoliopsida</taxon>
        <taxon>eudicotyledons</taxon>
        <taxon>Gunneridae</taxon>
        <taxon>Pentapetalae</taxon>
        <taxon>rosids</taxon>
        <taxon>fabids</taxon>
        <taxon>Rosales</taxon>
        <taxon>Moraceae</taxon>
        <taxon>Moreae</taxon>
        <taxon>Morus</taxon>
    </lineage>
</organism>
<dbReference type="AlphaFoldDB" id="W9S172"/>
<keyword evidence="7" id="KW-0647">Proteasome</keyword>
<dbReference type="InterPro" id="IPR002110">
    <property type="entry name" value="Ankyrin_rpt"/>
</dbReference>
<dbReference type="PROSITE" id="PS50088">
    <property type="entry name" value="ANK_REPEAT"/>
    <property type="match status" value="4"/>
</dbReference>
<dbReference type="GO" id="GO:0003723">
    <property type="term" value="F:RNA binding"/>
    <property type="evidence" value="ECO:0007669"/>
    <property type="project" value="UniProtKB-UniRule"/>
</dbReference>
<keyword evidence="1" id="KW-0677">Repeat</keyword>
<dbReference type="SUPFAM" id="SSF54928">
    <property type="entry name" value="RNA-binding domain, RBD"/>
    <property type="match status" value="1"/>
</dbReference>
<gene>
    <name evidence="7" type="ORF">L484_027174</name>
</gene>
<dbReference type="PANTHER" id="PTHR24203:SF86">
    <property type="entry name" value="PROTEASOME 26S SUBUNIT, NON-ATPASE 10"/>
    <property type="match status" value="1"/>
</dbReference>
<dbReference type="SMART" id="SM00360">
    <property type="entry name" value="RRM"/>
    <property type="match status" value="1"/>
</dbReference>
<feature type="repeat" description="ANK" evidence="3">
    <location>
        <begin position="402"/>
        <end position="434"/>
    </location>
</feature>
<keyword evidence="8" id="KW-1185">Reference proteome</keyword>
<dbReference type="STRING" id="981085.W9S172"/>
<name>W9S172_9ROSA</name>
<evidence type="ECO:0000313" key="7">
    <source>
        <dbReference type="EMBL" id="EXC20619.1"/>
    </source>
</evidence>
<keyword evidence="2 3" id="KW-0040">ANK repeat</keyword>
<feature type="repeat" description="ANK" evidence="3">
    <location>
        <begin position="329"/>
        <end position="367"/>
    </location>
</feature>
<feature type="domain" description="HTH OST-type" evidence="6">
    <location>
        <begin position="694"/>
        <end position="773"/>
    </location>
</feature>
<dbReference type="PANTHER" id="PTHR24203">
    <property type="entry name" value="ANKYRIN REPEAT FAMILY PROTEIN"/>
    <property type="match status" value="1"/>
</dbReference>
<dbReference type="SUPFAM" id="SSF48403">
    <property type="entry name" value="Ankyrin repeat"/>
    <property type="match status" value="1"/>
</dbReference>
<evidence type="ECO:0000256" key="1">
    <source>
        <dbReference type="ARBA" id="ARBA00022737"/>
    </source>
</evidence>
<evidence type="ECO:0000313" key="8">
    <source>
        <dbReference type="Proteomes" id="UP000030645"/>
    </source>
</evidence>
<dbReference type="eggNOG" id="KOG0504">
    <property type="taxonomic scope" value="Eukaryota"/>
</dbReference>
<dbReference type="Gene3D" id="3.30.420.610">
    <property type="entry name" value="LOTUS domain-like"/>
    <property type="match status" value="1"/>
</dbReference>
<evidence type="ECO:0000256" key="3">
    <source>
        <dbReference type="PROSITE-ProRule" id="PRU00023"/>
    </source>
</evidence>
<dbReference type="SMART" id="SM00248">
    <property type="entry name" value="ANK"/>
    <property type="match status" value="6"/>
</dbReference>
<evidence type="ECO:0000256" key="2">
    <source>
        <dbReference type="ARBA" id="ARBA00023043"/>
    </source>
</evidence>
<dbReference type="CDD" id="cd08824">
    <property type="entry name" value="LOTUS"/>
    <property type="match status" value="1"/>
</dbReference>
<dbReference type="Proteomes" id="UP000030645">
    <property type="component" value="Unassembled WGS sequence"/>
</dbReference>
<dbReference type="EMBL" id="KE345919">
    <property type="protein sequence ID" value="EXC20619.1"/>
    <property type="molecule type" value="Genomic_DNA"/>
</dbReference>
<dbReference type="Gene3D" id="3.30.70.330">
    <property type="match status" value="1"/>
</dbReference>
<dbReference type="InterPro" id="IPR012677">
    <property type="entry name" value="Nucleotide-bd_a/b_plait_sf"/>
</dbReference>
<proteinExistence type="predicted"/>
<feature type="domain" description="RRM" evidence="5">
    <location>
        <begin position="532"/>
        <end position="622"/>
    </location>
</feature>
<dbReference type="InterPro" id="IPR041966">
    <property type="entry name" value="LOTUS-like"/>
</dbReference>
<evidence type="ECO:0000259" key="5">
    <source>
        <dbReference type="PROSITE" id="PS50102"/>
    </source>
</evidence>
<dbReference type="InterPro" id="IPR000504">
    <property type="entry name" value="RRM_dom"/>
</dbReference>
<dbReference type="InterPro" id="IPR036770">
    <property type="entry name" value="Ankyrin_rpt-contain_sf"/>
</dbReference>
<reference evidence="8" key="1">
    <citation type="submission" date="2013-01" db="EMBL/GenBank/DDBJ databases">
        <title>Draft Genome Sequence of a Mulberry Tree, Morus notabilis C.K. Schneid.</title>
        <authorList>
            <person name="He N."/>
            <person name="Zhao S."/>
        </authorList>
    </citation>
    <scope>NUCLEOTIDE SEQUENCE</scope>
</reference>
<dbReference type="Pfam" id="PF00076">
    <property type="entry name" value="RRM_1"/>
    <property type="match status" value="1"/>
</dbReference>
<dbReference type="eggNOG" id="KOG4205">
    <property type="taxonomic scope" value="Eukaryota"/>
</dbReference>
<dbReference type="InterPro" id="IPR035979">
    <property type="entry name" value="RBD_domain_sf"/>
</dbReference>
<sequence length="1086" mass="121029">MEELLDFNEPPKCTDSSIYIPQKIFLSEEDDVLISPSENLDMPEAERGVIKSIYRDDEISLVIHSKQLSETYSEPVDRSITSKLLHLCCVFDSAECASALLGGDVGEVPMTNEVDESGKSPLHTAAESHAARCVELLLRKRARTDLRTKDGRAQLPLELSLSSTRMDVKWNPDDYSIEDLVVLLGTKDLTTIRLLCEKTKEVAEVACAKAVEGLIVGLAALLIVAAEKIDDSILELRDADSGSKEKMTVYECVIREALSLGSATPSLEAEKRKFLLSEIELLHLFGVVRCTDKKVKSPSPLVRAVQAGDEAVITLLLKTSIDIDDVDVEGNSALHWSLKASKAPSLTEIRILSLLLKYGARVSQKNKLGLTALHMAAGNGNSLAVQILLLEDPDGINYKTEMKETPLFFAVKNDHMDCAELLLRWGANSEVLNLRRQRPVDLAKSQDMRFMLNPTNIGLMNRNFPVQQKLTTWLQSDDVLLSACETLLSMTDQDTASERGAKCFYAHGEEEHQQVKHRTRYDGSSSALELKRKIFVGGLPPSLNSDSLRKFFEEHFGPVEDARVLVTQTGHHTQSRGFGFITFKDMKSVLAAIQARYVTIMDKRVEIKSVTRKNILVSEPKKLSAQQDVREGNDKSSPHAEVFSENIMEEDKPQQRSAVNNLLPGQVMTCATDTQSHAHTAIQNQRMPVWLRIFKKWFPSFLKHLSKHPKEGGYALSSLKGDFRAKFGLELDHASLGYSKLSDFMKCFSDLCSTKVVPIGRGGPSNHMVLSPKHPTLQQQLRHRLKIPITPSGNIAIDDGGDSNKAIDDGRDSNKSNDSVCILEDLTSRSTCRSSGNVGLTNCNTVKENTSTGISLPTRFLQFLEEDSLFHMRPWLQKEHGTGEENSNNDLGGYIDGIKGSNPRHQRRHLVLEAFSRSRKNQSFYFLRELDFYYNYKVVTVMGGKCFACRQHQALWANIPCKHLLWCTDCKVQALLVAGSFAHKCVVCDVEVQKMDLVPCQVGRQLVSEHISRDEFPPFDPNHIRSLNAHKLIQATGRGAIRGDRSLSSSRAGCENLKLYIRGMVLPDSILAIHSLGSFVLIQEYA</sequence>
<dbReference type="Pfam" id="PF12796">
    <property type="entry name" value="Ank_2"/>
    <property type="match status" value="2"/>
</dbReference>
<protein>
    <submittedName>
        <fullName evidence="7">26S proteasome non-ATPase regulatory subunit 10</fullName>
    </submittedName>
</protein>
<dbReference type="PROSITE" id="PS50102">
    <property type="entry name" value="RRM"/>
    <property type="match status" value="1"/>
</dbReference>
<accession>W9S172</accession>
<keyword evidence="4" id="KW-0694">RNA-binding</keyword>
<dbReference type="GO" id="GO:0000502">
    <property type="term" value="C:proteasome complex"/>
    <property type="evidence" value="ECO:0007669"/>
    <property type="project" value="UniProtKB-KW"/>
</dbReference>
<feature type="repeat" description="ANK" evidence="3">
    <location>
        <begin position="117"/>
        <end position="149"/>
    </location>
</feature>
<evidence type="ECO:0000259" key="6">
    <source>
        <dbReference type="PROSITE" id="PS51644"/>
    </source>
</evidence>
<feature type="repeat" description="ANK" evidence="3">
    <location>
        <begin position="296"/>
        <end position="328"/>
    </location>
</feature>
<dbReference type="PROSITE" id="PS50297">
    <property type="entry name" value="ANK_REP_REGION"/>
    <property type="match status" value="2"/>
</dbReference>
<evidence type="ECO:0000256" key="4">
    <source>
        <dbReference type="PROSITE-ProRule" id="PRU00176"/>
    </source>
</evidence>
<dbReference type="PROSITE" id="PS51644">
    <property type="entry name" value="HTH_OST"/>
    <property type="match status" value="1"/>
</dbReference>
<dbReference type="Pfam" id="PF12872">
    <property type="entry name" value="OST-HTH"/>
    <property type="match status" value="1"/>
</dbReference>
<dbReference type="Gene3D" id="1.25.40.20">
    <property type="entry name" value="Ankyrin repeat-containing domain"/>
    <property type="match status" value="2"/>
</dbReference>